<dbReference type="InterPro" id="IPR036286">
    <property type="entry name" value="LexA/Signal_pep-like_sf"/>
</dbReference>
<accession>A0A7X1E4E9</accession>
<evidence type="ECO:0000256" key="6">
    <source>
        <dbReference type="RuleBase" id="RU362042"/>
    </source>
</evidence>
<dbReference type="CDD" id="cd06530">
    <property type="entry name" value="S26_SPase_I"/>
    <property type="match status" value="1"/>
</dbReference>
<sequence>MFSPGKKLRKQAGEYADMARKIINYRKDQLSEKALEELHAVHDESAALSRDKSLSLETLETKSREWEPVLKRHGGKIYPKTFWSDNLETFLVAAIVVLGIRAFFLQPFIIPTNSMYPTYSGMYHQIYDDEDYPSILAKPFRFALLGAKNHEVTAESSGAVRIPLLYEETSGGIRARARYEVVDGRKWLLVPTKLKRYPLFVGNEPSAFDVPLDFDADSVLIDRFFPYAKSWGEVIAKERTTGRFRREDAHHAWIEVPAEQFNAGETVLNFDVLSGDALFVDRFTYHFFPPEPGDPIVFRTQSIDYPPQPLGEKYYIKRLAGTGGDTLEIHPPALFINGAQAEGNIAFVDNAKQIDGYDGYINGGPGMQYLNPGTSYEIPEDHFFALGDNSDNSLDSRYWGSFEEDAVIGRAFFIYYPFTKRWGPAQ</sequence>
<dbReference type="AlphaFoldDB" id="A0A7X1E4E9"/>
<evidence type="ECO:0000256" key="1">
    <source>
        <dbReference type="ARBA" id="ARBA00000677"/>
    </source>
</evidence>
<evidence type="ECO:0000256" key="4">
    <source>
        <dbReference type="ARBA" id="ARBA00019232"/>
    </source>
</evidence>
<reference evidence="8 9" key="1">
    <citation type="submission" date="2020-07" db="EMBL/GenBank/DDBJ databases">
        <authorList>
            <person name="Feng X."/>
        </authorList>
    </citation>
    <scope>NUCLEOTIDE SEQUENCE [LARGE SCALE GENOMIC DNA]</scope>
    <source>
        <strain evidence="8 9">JCM14086</strain>
    </source>
</reference>
<dbReference type="GO" id="GO:0006465">
    <property type="term" value="P:signal peptide processing"/>
    <property type="evidence" value="ECO:0007669"/>
    <property type="project" value="InterPro"/>
</dbReference>
<feature type="domain" description="Peptidase S26" evidence="7">
    <location>
        <begin position="272"/>
        <end position="416"/>
    </location>
</feature>
<keyword evidence="5 6" id="KW-0378">Hydrolase</keyword>
<feature type="transmembrane region" description="Helical" evidence="6">
    <location>
        <begin position="90"/>
        <end position="110"/>
    </location>
</feature>
<evidence type="ECO:0000259" key="7">
    <source>
        <dbReference type="Pfam" id="PF10502"/>
    </source>
</evidence>
<keyword evidence="6" id="KW-0812">Transmembrane</keyword>
<protein>
    <recommendedName>
        <fullName evidence="4 6">Signal peptidase I</fullName>
        <ecNumber evidence="3 6">3.4.21.89</ecNumber>
    </recommendedName>
</protein>
<comment type="similarity">
    <text evidence="2 6">Belongs to the peptidase S26 family.</text>
</comment>
<dbReference type="InterPro" id="IPR019533">
    <property type="entry name" value="Peptidase_S26"/>
</dbReference>
<comment type="catalytic activity">
    <reaction evidence="1 6">
        <text>Cleavage of hydrophobic, N-terminal signal or leader sequences from secreted and periplasmic proteins.</text>
        <dbReference type="EC" id="3.4.21.89"/>
    </reaction>
</comment>
<gene>
    <name evidence="8" type="primary">lepB</name>
    <name evidence="8" type="ORF">H5P30_11890</name>
</gene>
<dbReference type="NCBIfam" id="TIGR02227">
    <property type="entry name" value="sigpep_I_bact"/>
    <property type="match status" value="1"/>
</dbReference>
<dbReference type="PANTHER" id="PTHR43390:SF1">
    <property type="entry name" value="CHLOROPLAST PROCESSING PEPTIDASE"/>
    <property type="match status" value="1"/>
</dbReference>
<dbReference type="RefSeq" id="WP_185693163.1">
    <property type="nucleotide sequence ID" value="NZ_JACHVA010000092.1"/>
</dbReference>
<keyword evidence="6" id="KW-1133">Transmembrane helix</keyword>
<organism evidence="8 9">
    <name type="scientific">Puniceicoccus vermicola</name>
    <dbReference type="NCBI Taxonomy" id="388746"/>
    <lineage>
        <taxon>Bacteria</taxon>
        <taxon>Pseudomonadati</taxon>
        <taxon>Verrucomicrobiota</taxon>
        <taxon>Opitutia</taxon>
        <taxon>Puniceicoccales</taxon>
        <taxon>Puniceicoccaceae</taxon>
        <taxon>Puniceicoccus</taxon>
    </lineage>
</organism>
<comment type="caution">
    <text evidence="8">The sequence shown here is derived from an EMBL/GenBank/DDBJ whole genome shotgun (WGS) entry which is preliminary data.</text>
</comment>
<dbReference type="GO" id="GO:0009003">
    <property type="term" value="F:signal peptidase activity"/>
    <property type="evidence" value="ECO:0007669"/>
    <property type="project" value="UniProtKB-EC"/>
</dbReference>
<dbReference type="PROSITE" id="PS00760">
    <property type="entry name" value="SPASE_I_2"/>
    <property type="match status" value="1"/>
</dbReference>
<keyword evidence="9" id="KW-1185">Reference proteome</keyword>
<dbReference type="GO" id="GO:0004252">
    <property type="term" value="F:serine-type endopeptidase activity"/>
    <property type="evidence" value="ECO:0007669"/>
    <property type="project" value="InterPro"/>
</dbReference>
<dbReference type="InterPro" id="IPR000223">
    <property type="entry name" value="Pept_S26A_signal_pept_1"/>
</dbReference>
<dbReference type="EMBL" id="JACHVA010000092">
    <property type="protein sequence ID" value="MBC2602480.1"/>
    <property type="molecule type" value="Genomic_DNA"/>
</dbReference>
<evidence type="ECO:0000313" key="8">
    <source>
        <dbReference type="EMBL" id="MBC2602480.1"/>
    </source>
</evidence>
<dbReference type="Gene3D" id="2.10.109.10">
    <property type="entry name" value="Umud Fragment, subunit A"/>
    <property type="match status" value="1"/>
</dbReference>
<dbReference type="Proteomes" id="UP000525652">
    <property type="component" value="Unassembled WGS sequence"/>
</dbReference>
<dbReference type="EC" id="3.4.21.89" evidence="3 6"/>
<dbReference type="SUPFAM" id="SSF51306">
    <property type="entry name" value="LexA/Signal peptidase"/>
    <property type="match status" value="1"/>
</dbReference>
<evidence type="ECO:0000256" key="5">
    <source>
        <dbReference type="ARBA" id="ARBA00022801"/>
    </source>
</evidence>
<comment type="subcellular location">
    <subcellularLocation>
        <location evidence="6">Membrane</location>
        <topology evidence="6">Single-pass type II membrane protein</topology>
    </subcellularLocation>
</comment>
<evidence type="ECO:0000256" key="2">
    <source>
        <dbReference type="ARBA" id="ARBA00009370"/>
    </source>
</evidence>
<proteinExistence type="inferred from homology"/>
<dbReference type="GO" id="GO:0016020">
    <property type="term" value="C:membrane"/>
    <property type="evidence" value="ECO:0007669"/>
    <property type="project" value="UniProtKB-SubCell"/>
</dbReference>
<dbReference type="Pfam" id="PF10502">
    <property type="entry name" value="Peptidase_S26"/>
    <property type="match status" value="1"/>
</dbReference>
<keyword evidence="6" id="KW-0472">Membrane</keyword>
<dbReference type="InterPro" id="IPR019757">
    <property type="entry name" value="Pept_S26A_signal_pept_1_Lys-AS"/>
</dbReference>
<evidence type="ECO:0000313" key="9">
    <source>
        <dbReference type="Proteomes" id="UP000525652"/>
    </source>
</evidence>
<evidence type="ECO:0000256" key="3">
    <source>
        <dbReference type="ARBA" id="ARBA00013208"/>
    </source>
</evidence>
<dbReference type="PRINTS" id="PR00727">
    <property type="entry name" value="LEADERPTASE"/>
</dbReference>
<dbReference type="PANTHER" id="PTHR43390">
    <property type="entry name" value="SIGNAL PEPTIDASE I"/>
    <property type="match status" value="1"/>
</dbReference>
<name>A0A7X1E4E9_9BACT</name>
<keyword evidence="6" id="KW-0645">Protease</keyword>